<evidence type="ECO:0000313" key="3">
    <source>
        <dbReference type="EMBL" id="MBU2690915.1"/>
    </source>
</evidence>
<evidence type="ECO:0000256" key="1">
    <source>
        <dbReference type="ARBA" id="ARBA00022737"/>
    </source>
</evidence>
<sequence>MTLRAKRVLVPMARGVEEIEAVAVIDILMRAGCHVVTASVGDTHITGSHGIRLGADRRLTEVLQESWDLVVIPGGMENVKILRADPDLRALLRERAAQHHDVAAICAGPLVLLDAGLLKDRRITCHAAVEEELGGVRIVQLPVVEDGSLITSRGPGTAVEFALRLVRRLAGPMVEEEVRRQIHA</sequence>
<dbReference type="GO" id="GO:0005737">
    <property type="term" value="C:cytoplasm"/>
    <property type="evidence" value="ECO:0007669"/>
    <property type="project" value="TreeGrafter"/>
</dbReference>
<dbReference type="InterPro" id="IPR006287">
    <property type="entry name" value="DJ-1"/>
</dbReference>
<dbReference type="InterPro" id="IPR002818">
    <property type="entry name" value="DJ-1/PfpI"/>
</dbReference>
<dbReference type="FunFam" id="3.40.50.880:FF:000015">
    <property type="entry name" value="Protein DJ-1 homolog C"/>
    <property type="match status" value="1"/>
</dbReference>
<dbReference type="PANTHER" id="PTHR48094:SF12">
    <property type="entry name" value="PARKINSON DISEASE PROTEIN 7 HOMOLOG"/>
    <property type="match status" value="1"/>
</dbReference>
<dbReference type="EMBL" id="JAHJDP010000042">
    <property type="protein sequence ID" value="MBU2690915.1"/>
    <property type="molecule type" value="Genomic_DNA"/>
</dbReference>
<dbReference type="PANTHER" id="PTHR48094">
    <property type="entry name" value="PROTEIN/NUCLEIC ACID DEGLYCASE DJ-1-RELATED"/>
    <property type="match status" value="1"/>
</dbReference>
<name>A0A948RU38_UNCEI</name>
<evidence type="ECO:0000259" key="2">
    <source>
        <dbReference type="Pfam" id="PF01965"/>
    </source>
</evidence>
<accession>A0A948RU38</accession>
<dbReference type="AlphaFoldDB" id="A0A948RU38"/>
<dbReference type="Pfam" id="PF01965">
    <property type="entry name" value="DJ-1_PfpI"/>
    <property type="match status" value="1"/>
</dbReference>
<feature type="domain" description="DJ-1/PfpI" evidence="2">
    <location>
        <begin position="6"/>
        <end position="167"/>
    </location>
</feature>
<proteinExistence type="predicted"/>
<dbReference type="InterPro" id="IPR050325">
    <property type="entry name" value="Prot/Nucl_acid_deglycase"/>
</dbReference>
<gene>
    <name evidence="3" type="ORF">KJ970_08300</name>
</gene>
<dbReference type="CDD" id="cd03135">
    <property type="entry name" value="GATase1_DJ-1"/>
    <property type="match status" value="1"/>
</dbReference>
<dbReference type="SUPFAM" id="SSF52317">
    <property type="entry name" value="Class I glutamine amidotransferase-like"/>
    <property type="match status" value="1"/>
</dbReference>
<keyword evidence="1" id="KW-0677">Repeat</keyword>
<protein>
    <submittedName>
        <fullName evidence="3">DJ-1/PfpI family protein</fullName>
    </submittedName>
</protein>
<dbReference type="Proteomes" id="UP000777784">
    <property type="component" value="Unassembled WGS sequence"/>
</dbReference>
<evidence type="ECO:0000313" key="4">
    <source>
        <dbReference type="Proteomes" id="UP000777784"/>
    </source>
</evidence>
<dbReference type="Gene3D" id="3.40.50.880">
    <property type="match status" value="1"/>
</dbReference>
<dbReference type="InterPro" id="IPR029062">
    <property type="entry name" value="Class_I_gatase-like"/>
</dbReference>
<comment type="caution">
    <text evidence="3">The sequence shown here is derived from an EMBL/GenBank/DDBJ whole genome shotgun (WGS) entry which is preliminary data.</text>
</comment>
<dbReference type="NCBIfam" id="TIGR01383">
    <property type="entry name" value="not_thiJ"/>
    <property type="match status" value="1"/>
</dbReference>
<reference evidence="3" key="1">
    <citation type="submission" date="2021-05" db="EMBL/GenBank/DDBJ databases">
        <title>Energy efficiency and biological interactions define the core microbiome of deep oligotrophic groundwater.</title>
        <authorList>
            <person name="Mehrshad M."/>
            <person name="Lopez-Fernandez M."/>
            <person name="Bell E."/>
            <person name="Bernier-Latmani R."/>
            <person name="Bertilsson S."/>
            <person name="Dopson M."/>
        </authorList>
    </citation>
    <scope>NUCLEOTIDE SEQUENCE</scope>
    <source>
        <strain evidence="3">Modern_marine.mb.64</strain>
    </source>
</reference>
<organism evidence="3 4">
    <name type="scientific">Eiseniibacteriota bacterium</name>
    <dbReference type="NCBI Taxonomy" id="2212470"/>
    <lineage>
        <taxon>Bacteria</taxon>
        <taxon>Candidatus Eiseniibacteriota</taxon>
    </lineage>
</organism>